<evidence type="ECO:0000256" key="1">
    <source>
        <dbReference type="ARBA" id="ARBA00004191"/>
    </source>
</evidence>
<evidence type="ECO:0000256" key="2">
    <source>
        <dbReference type="ARBA" id="ARBA00004236"/>
    </source>
</evidence>
<dbReference type="AlphaFoldDB" id="A0A2U2X800"/>
<keyword evidence="11" id="KW-0961">Cell wall biogenesis/degradation</keyword>
<evidence type="ECO:0000313" key="17">
    <source>
        <dbReference type="EMBL" id="PWH83935.1"/>
    </source>
</evidence>
<dbReference type="EMBL" id="QFRI01000001">
    <property type="protein sequence ID" value="PWH83935.1"/>
    <property type="molecule type" value="Genomic_DNA"/>
</dbReference>
<reference evidence="17" key="1">
    <citation type="submission" date="2018-05" db="EMBL/GenBank/DDBJ databases">
        <title>Algibacter marinivivus sp. nov., isolated from sample around a algae.</title>
        <authorList>
            <person name="Zhong X."/>
        </authorList>
    </citation>
    <scope>NUCLEOTIDE SEQUENCE [LARGE SCALE GENOMIC DNA]</scope>
    <source>
        <strain evidence="17">ZY111</strain>
    </source>
</reference>
<dbReference type="InterPro" id="IPR050732">
    <property type="entry name" value="Beta-glucan_modifiers"/>
</dbReference>
<evidence type="ECO:0000256" key="10">
    <source>
        <dbReference type="ARBA" id="ARBA00023277"/>
    </source>
</evidence>
<evidence type="ECO:0000256" key="12">
    <source>
        <dbReference type="ARBA" id="ARBA00023326"/>
    </source>
</evidence>
<accession>A0A2U2X800</accession>
<evidence type="ECO:0000256" key="5">
    <source>
        <dbReference type="ARBA" id="ARBA00022525"/>
    </source>
</evidence>
<keyword evidence="10" id="KW-0119">Carbohydrate metabolism</keyword>
<evidence type="ECO:0000313" key="18">
    <source>
        <dbReference type="Proteomes" id="UP000245375"/>
    </source>
</evidence>
<dbReference type="GO" id="GO:0071555">
    <property type="term" value="P:cell wall organization"/>
    <property type="evidence" value="ECO:0007669"/>
    <property type="project" value="UniProtKB-KW"/>
</dbReference>
<keyword evidence="9" id="KW-0325">Glycoprotein</keyword>
<keyword evidence="12" id="KW-0624">Polysaccharide degradation</keyword>
<dbReference type="InterPro" id="IPR017853">
    <property type="entry name" value="GH"/>
</dbReference>
<evidence type="ECO:0000256" key="14">
    <source>
        <dbReference type="ARBA" id="ARBA00042373"/>
    </source>
</evidence>
<keyword evidence="5" id="KW-0964">Secreted</keyword>
<evidence type="ECO:0000256" key="4">
    <source>
        <dbReference type="ARBA" id="ARBA00022512"/>
    </source>
</evidence>
<dbReference type="SUPFAM" id="SSF51445">
    <property type="entry name" value="(Trans)glycosidases"/>
    <property type="match status" value="1"/>
</dbReference>
<proteinExistence type="predicted"/>
<evidence type="ECO:0000256" key="6">
    <source>
        <dbReference type="ARBA" id="ARBA00022729"/>
    </source>
</evidence>
<evidence type="ECO:0000256" key="9">
    <source>
        <dbReference type="ARBA" id="ARBA00023180"/>
    </source>
</evidence>
<dbReference type="RefSeq" id="WP_109351940.1">
    <property type="nucleotide sequence ID" value="NZ_QFRI01000001.1"/>
</dbReference>
<dbReference type="GO" id="GO:0005886">
    <property type="term" value="C:plasma membrane"/>
    <property type="evidence" value="ECO:0007669"/>
    <property type="project" value="UniProtKB-SubCell"/>
</dbReference>
<evidence type="ECO:0000256" key="11">
    <source>
        <dbReference type="ARBA" id="ARBA00023316"/>
    </source>
</evidence>
<keyword evidence="3" id="KW-1003">Cell membrane</keyword>
<feature type="chain" id="PRO_5015477075" description="Endo-1,3-beta-glucanase btgC" evidence="16">
    <location>
        <begin position="21"/>
        <end position="433"/>
    </location>
</feature>
<dbReference type="PANTHER" id="PTHR16631:SF17">
    <property type="entry name" value="GLUCAN ENDO-1,3-BETA-GLUCOSIDASE BTGC"/>
    <property type="match status" value="1"/>
</dbReference>
<comment type="subcellular location">
    <subcellularLocation>
        <location evidence="2">Cell membrane</location>
    </subcellularLocation>
    <subcellularLocation>
        <location evidence="1">Secreted</location>
        <location evidence="1">Cell wall</location>
    </subcellularLocation>
</comment>
<evidence type="ECO:0000256" key="8">
    <source>
        <dbReference type="ARBA" id="ARBA00023136"/>
    </source>
</evidence>
<dbReference type="PROSITE" id="PS51257">
    <property type="entry name" value="PROKAR_LIPOPROTEIN"/>
    <property type="match status" value="1"/>
</dbReference>
<evidence type="ECO:0000256" key="16">
    <source>
        <dbReference type="SAM" id="SignalP"/>
    </source>
</evidence>
<dbReference type="PANTHER" id="PTHR16631">
    <property type="entry name" value="GLUCAN 1,3-BETA-GLUCOSIDASE"/>
    <property type="match status" value="1"/>
</dbReference>
<sequence>MKNYVLMLRYCMLISVIGLALSCDKTKKNDLNKVVEKQELSVKDILGNPQYLAMSYGGYRYADHSIEPTLDELKEDMKILHALGVRMVRTYKVHKPQAENLLKAISELKQKDSNFEMYVMLGAWIDCKNAWTDQEPIHNEESADNKPQMEKVVALANQYPDIVKVIAVGNEAMVKWAATYYVEPWVILKWVNYLQDLKKEGKLSTDLWVTSSDNFASWGGGGDEYHVEDLNKLIKAVDFISMHTYPMHDTHYQPEFWLNQEGLEGKTDMEKIEISMLRAKKYAMMQYDNVKKYMESLGVNKPIHIGETGWASFSSGHYGTTGSKACDEFKEALYYKHMRDWTNEAGMSCFYFEGFDEPWKGGDNPGNSEKHFGLFTVEGKAKYALWNEVDKGTFKGLTRNGNPITKTYNGDKEEMMKDVEVPPTSEEWHANSH</sequence>
<feature type="signal peptide" evidence="16">
    <location>
        <begin position="1"/>
        <end position="20"/>
    </location>
</feature>
<dbReference type="OrthoDB" id="9806824at2"/>
<dbReference type="Gene3D" id="3.20.20.80">
    <property type="entry name" value="Glycosidases"/>
    <property type="match status" value="1"/>
</dbReference>
<dbReference type="GO" id="GO:0000272">
    <property type="term" value="P:polysaccharide catabolic process"/>
    <property type="evidence" value="ECO:0007669"/>
    <property type="project" value="UniProtKB-KW"/>
</dbReference>
<name>A0A2U2X800_9FLAO</name>
<keyword evidence="7 17" id="KW-0378">Hydrolase</keyword>
<evidence type="ECO:0000256" key="13">
    <source>
        <dbReference type="ARBA" id="ARBA00037649"/>
    </source>
</evidence>
<comment type="caution">
    <text evidence="17">The sequence shown here is derived from an EMBL/GenBank/DDBJ whole genome shotgun (WGS) entry which is preliminary data.</text>
</comment>
<gene>
    <name evidence="17" type="ORF">DIS18_05115</name>
</gene>
<dbReference type="InterPro" id="IPR000490">
    <property type="entry name" value="Glyco_hydro_17"/>
</dbReference>
<keyword evidence="18" id="KW-1185">Reference proteome</keyword>
<keyword evidence="8" id="KW-0472">Membrane</keyword>
<protein>
    <recommendedName>
        <fullName evidence="15">Endo-1,3-beta-glucanase btgC</fullName>
    </recommendedName>
    <alternativeName>
        <fullName evidence="14">Laminarinase btgC</fullName>
    </alternativeName>
</protein>
<dbReference type="Pfam" id="PF00332">
    <property type="entry name" value="Glyco_hydro_17"/>
    <property type="match status" value="1"/>
</dbReference>
<evidence type="ECO:0000256" key="7">
    <source>
        <dbReference type="ARBA" id="ARBA00022801"/>
    </source>
</evidence>
<dbReference type="GO" id="GO:0005576">
    <property type="term" value="C:extracellular region"/>
    <property type="evidence" value="ECO:0007669"/>
    <property type="project" value="TreeGrafter"/>
</dbReference>
<keyword evidence="4" id="KW-0134">Cell wall</keyword>
<reference evidence="17" key="2">
    <citation type="submission" date="2018-05" db="EMBL/GenBank/DDBJ databases">
        <authorList>
            <person name="Lanie J.A."/>
            <person name="Ng W.-L."/>
            <person name="Kazmierczak K.M."/>
            <person name="Andrzejewski T.M."/>
            <person name="Davidsen T.M."/>
            <person name="Wayne K.J."/>
            <person name="Tettelin H."/>
            <person name="Glass J.I."/>
            <person name="Rusch D."/>
            <person name="Podicherti R."/>
            <person name="Tsui H.-C.T."/>
            <person name="Winkler M.E."/>
        </authorList>
    </citation>
    <scope>NUCLEOTIDE SEQUENCE [LARGE SCALE GENOMIC DNA]</scope>
    <source>
        <strain evidence="17">ZY111</strain>
    </source>
</reference>
<dbReference type="GO" id="GO:0009986">
    <property type="term" value="C:cell surface"/>
    <property type="evidence" value="ECO:0007669"/>
    <property type="project" value="TreeGrafter"/>
</dbReference>
<dbReference type="GO" id="GO:0042973">
    <property type="term" value="F:glucan endo-1,3-beta-D-glucosidase activity"/>
    <property type="evidence" value="ECO:0007669"/>
    <property type="project" value="TreeGrafter"/>
</dbReference>
<evidence type="ECO:0000256" key="15">
    <source>
        <dbReference type="ARBA" id="ARBA00043078"/>
    </source>
</evidence>
<evidence type="ECO:0000256" key="3">
    <source>
        <dbReference type="ARBA" id="ARBA00022475"/>
    </source>
</evidence>
<comment type="function">
    <text evidence="13">Glucanases play a role in cell expansion during growth, in cell-cell fusion during mating, and in spore release during sporulation. This enzyme may be involved in beta-glucan degradation. Active on laminarin and lichenan.</text>
</comment>
<dbReference type="Proteomes" id="UP000245375">
    <property type="component" value="Unassembled WGS sequence"/>
</dbReference>
<keyword evidence="6 16" id="KW-0732">Signal</keyword>
<organism evidence="17 18">
    <name type="scientific">Algibacter marinivivus</name>
    <dbReference type="NCBI Taxonomy" id="2100723"/>
    <lineage>
        <taxon>Bacteria</taxon>
        <taxon>Pseudomonadati</taxon>
        <taxon>Bacteroidota</taxon>
        <taxon>Flavobacteriia</taxon>
        <taxon>Flavobacteriales</taxon>
        <taxon>Flavobacteriaceae</taxon>
        <taxon>Algibacter</taxon>
    </lineage>
</organism>